<proteinExistence type="predicted"/>
<comment type="caution">
    <text evidence="1">The sequence shown here is derived from an EMBL/GenBank/DDBJ whole genome shotgun (WGS) entry which is preliminary data.</text>
</comment>
<evidence type="ECO:0000313" key="2">
    <source>
        <dbReference type="Proteomes" id="UP000828941"/>
    </source>
</evidence>
<reference evidence="1 2" key="1">
    <citation type="journal article" date="2022" name="DNA Res.">
        <title>Chromosomal-level genome assembly of the orchid tree Bauhinia variegata (Leguminosae; Cercidoideae) supports the allotetraploid origin hypothesis of Bauhinia.</title>
        <authorList>
            <person name="Zhong Y."/>
            <person name="Chen Y."/>
            <person name="Zheng D."/>
            <person name="Pang J."/>
            <person name="Liu Y."/>
            <person name="Luo S."/>
            <person name="Meng S."/>
            <person name="Qian L."/>
            <person name="Wei D."/>
            <person name="Dai S."/>
            <person name="Zhou R."/>
        </authorList>
    </citation>
    <scope>NUCLEOTIDE SEQUENCE [LARGE SCALE GENOMIC DNA]</scope>
    <source>
        <strain evidence="1">BV-YZ2020</strain>
    </source>
</reference>
<dbReference type="EMBL" id="CM039426">
    <property type="protein sequence ID" value="KAI4356002.1"/>
    <property type="molecule type" value="Genomic_DNA"/>
</dbReference>
<evidence type="ECO:0000313" key="1">
    <source>
        <dbReference type="EMBL" id="KAI4356002.1"/>
    </source>
</evidence>
<protein>
    <submittedName>
        <fullName evidence="1">Uncharacterized protein</fullName>
    </submittedName>
</protein>
<name>A0ACB9Q5C9_BAUVA</name>
<dbReference type="Proteomes" id="UP000828941">
    <property type="component" value="Chromosome 1"/>
</dbReference>
<organism evidence="1 2">
    <name type="scientific">Bauhinia variegata</name>
    <name type="common">Purple orchid tree</name>
    <name type="synonym">Phanera variegata</name>
    <dbReference type="NCBI Taxonomy" id="167791"/>
    <lineage>
        <taxon>Eukaryota</taxon>
        <taxon>Viridiplantae</taxon>
        <taxon>Streptophyta</taxon>
        <taxon>Embryophyta</taxon>
        <taxon>Tracheophyta</taxon>
        <taxon>Spermatophyta</taxon>
        <taxon>Magnoliopsida</taxon>
        <taxon>eudicotyledons</taxon>
        <taxon>Gunneridae</taxon>
        <taxon>Pentapetalae</taxon>
        <taxon>rosids</taxon>
        <taxon>fabids</taxon>
        <taxon>Fabales</taxon>
        <taxon>Fabaceae</taxon>
        <taxon>Cercidoideae</taxon>
        <taxon>Cercideae</taxon>
        <taxon>Bauhiniinae</taxon>
        <taxon>Bauhinia</taxon>
    </lineage>
</organism>
<gene>
    <name evidence="1" type="ORF">L6164_000056</name>
</gene>
<keyword evidence="2" id="KW-1185">Reference proteome</keyword>
<accession>A0ACB9Q5C9</accession>
<sequence length="607" mass="67588">MNNLITMYAKCGSLSSARHLFDITPERDLVTWNAILAAYARAGDTVAEHIQEGFYLFRLLRKSVVFTSRHTLAPVLKMCLVSGYAWASEAVHGYAVKIGLEWDVFVAGALVNIYSKFQRIREARILFDGMSLKDVVLWNVMLKAYVDMGLEYEALLLFSSFHRSGLCSDDISVHSLLMGVNKINFEWQAKQVQAYAKKLCLCDDNLDVILWNKTMSDYLQVGETWAAIDCFMDMLRSKVAYDKATLVVILSVVANMNHLELGKQIHCIVLKSGLDCFVFVSNSLLNMYVKANSIYYAKRIFNEMKEVDLISWNTMISACALCGLDESIGLYIDLLRCGVTPDQFTIASVLRACSSLVDGFSIGKQIHAHALKAALIIDSFVTTALIDVYSKSGNMEEAELLFQNQDEFDLASWNALMVGYIASQNNHKALRLFSLLHESGQKVDEITLVNAAKASASMVGLEEGKQIHAVVVKVGFSLDLFVNSSILDMYLKNGEMESALRVFNEIRAPDNVTWTTMISGCVENGDEERALSLYHQMRLVGVQPDEYIFATLVKASSLLTALEQGRQIHANVIKSDCASDPFVMTSLVDISQSLSLECLQVKVSHAI</sequence>